<dbReference type="AlphaFoldDB" id="A0AA37F6L4"/>
<feature type="compositionally biased region" description="Gly residues" evidence="1">
    <location>
        <begin position="75"/>
        <end position="88"/>
    </location>
</feature>
<dbReference type="EMBL" id="BMQD01000015">
    <property type="protein sequence ID" value="GGK82265.1"/>
    <property type="molecule type" value="Genomic_DNA"/>
</dbReference>
<gene>
    <name evidence="2" type="ORF">GCM10010126_47000</name>
</gene>
<accession>A0AA37F6L4</accession>
<reference evidence="2" key="2">
    <citation type="submission" date="2022-09" db="EMBL/GenBank/DDBJ databases">
        <authorList>
            <person name="Sun Q."/>
            <person name="Ohkuma M."/>
        </authorList>
    </citation>
    <scope>NUCLEOTIDE SEQUENCE</scope>
    <source>
        <strain evidence="2">JCM 3093</strain>
    </source>
</reference>
<evidence type="ECO:0000313" key="3">
    <source>
        <dbReference type="Proteomes" id="UP000627984"/>
    </source>
</evidence>
<evidence type="ECO:0000313" key="2">
    <source>
        <dbReference type="EMBL" id="GGK82265.1"/>
    </source>
</evidence>
<feature type="compositionally biased region" description="Acidic residues" evidence="1">
    <location>
        <begin position="65"/>
        <end position="74"/>
    </location>
</feature>
<proteinExistence type="predicted"/>
<protein>
    <submittedName>
        <fullName evidence="2">Uncharacterized protein</fullName>
    </submittedName>
</protein>
<feature type="compositionally biased region" description="Basic and acidic residues" evidence="1">
    <location>
        <begin position="53"/>
        <end position="64"/>
    </location>
</feature>
<feature type="region of interest" description="Disordered" evidence="1">
    <location>
        <begin position="1"/>
        <end position="88"/>
    </location>
</feature>
<comment type="caution">
    <text evidence="2">The sequence shown here is derived from an EMBL/GenBank/DDBJ whole genome shotgun (WGS) entry which is preliminary data.</text>
</comment>
<name>A0AA37F6L4_9ACTN</name>
<evidence type="ECO:0000256" key="1">
    <source>
        <dbReference type="SAM" id="MobiDB-lite"/>
    </source>
</evidence>
<dbReference type="Proteomes" id="UP000627984">
    <property type="component" value="Unassembled WGS sequence"/>
</dbReference>
<reference evidence="2" key="1">
    <citation type="journal article" date="2014" name="Int. J. Syst. Evol. Microbiol.">
        <title>Complete genome sequence of Corynebacterium casei LMG S-19264T (=DSM 44701T), isolated from a smear-ripened cheese.</title>
        <authorList>
            <consortium name="US DOE Joint Genome Institute (JGI-PGF)"/>
            <person name="Walter F."/>
            <person name="Albersmeier A."/>
            <person name="Kalinowski J."/>
            <person name="Ruckert C."/>
        </authorList>
    </citation>
    <scope>NUCLEOTIDE SEQUENCE</scope>
    <source>
        <strain evidence="2">JCM 3093</strain>
    </source>
</reference>
<organism evidence="2 3">
    <name type="scientific">Planomonospora parontospora</name>
    <dbReference type="NCBI Taxonomy" id="58119"/>
    <lineage>
        <taxon>Bacteria</taxon>
        <taxon>Bacillati</taxon>
        <taxon>Actinomycetota</taxon>
        <taxon>Actinomycetes</taxon>
        <taxon>Streptosporangiales</taxon>
        <taxon>Streptosporangiaceae</taxon>
        <taxon>Planomonospora</taxon>
    </lineage>
</organism>
<sequence>MRKLNVFDGGPPGQARPQGSVKGTKGVGQPGAPSWPAVIHPGADVSSHRRCHGAQECDRVHSDTDGETDGDTDGDGGPGGRLGGSRRG</sequence>